<proteinExistence type="predicted"/>
<gene>
    <name evidence="1" type="ORF">METZ01_LOCUS35461</name>
</gene>
<reference evidence="1" key="1">
    <citation type="submission" date="2018-05" db="EMBL/GenBank/DDBJ databases">
        <authorList>
            <person name="Lanie J.A."/>
            <person name="Ng W.-L."/>
            <person name="Kazmierczak K.M."/>
            <person name="Andrzejewski T.M."/>
            <person name="Davidsen T.M."/>
            <person name="Wayne K.J."/>
            <person name="Tettelin H."/>
            <person name="Glass J.I."/>
            <person name="Rusch D."/>
            <person name="Podicherti R."/>
            <person name="Tsui H.-C.T."/>
            <person name="Winkler M.E."/>
        </authorList>
    </citation>
    <scope>NUCLEOTIDE SEQUENCE</scope>
</reference>
<sequence>MKVVVLTRVLAGPCCSNQLSMVSAEVHFLDLKPSCLTS</sequence>
<evidence type="ECO:0000313" key="1">
    <source>
        <dbReference type="EMBL" id="SUZ82607.1"/>
    </source>
</evidence>
<organism evidence="1">
    <name type="scientific">marine metagenome</name>
    <dbReference type="NCBI Taxonomy" id="408172"/>
    <lineage>
        <taxon>unclassified sequences</taxon>
        <taxon>metagenomes</taxon>
        <taxon>ecological metagenomes</taxon>
    </lineage>
</organism>
<dbReference type="AlphaFoldDB" id="A0A381QY31"/>
<accession>A0A381QY31</accession>
<name>A0A381QY31_9ZZZZ</name>
<dbReference type="EMBL" id="UINC01001515">
    <property type="protein sequence ID" value="SUZ82607.1"/>
    <property type="molecule type" value="Genomic_DNA"/>
</dbReference>
<protein>
    <submittedName>
        <fullName evidence="1">Uncharacterized protein</fullName>
    </submittedName>
</protein>